<reference evidence="4" key="1">
    <citation type="journal article" date="2019" name="Int. J. Syst. Evol. Microbiol.">
        <title>The Global Catalogue of Microorganisms (GCM) 10K type strain sequencing project: providing services to taxonomists for standard genome sequencing and annotation.</title>
        <authorList>
            <consortium name="The Broad Institute Genomics Platform"/>
            <consortium name="The Broad Institute Genome Sequencing Center for Infectious Disease"/>
            <person name="Wu L."/>
            <person name="Ma J."/>
        </authorList>
    </citation>
    <scope>NUCLEOTIDE SEQUENCE [LARGE SCALE GENOMIC DNA]</scope>
    <source>
        <strain evidence="4">JCM 30742</strain>
    </source>
</reference>
<dbReference type="PRINTS" id="PR00080">
    <property type="entry name" value="SDRFAMILY"/>
</dbReference>
<dbReference type="InterPro" id="IPR002347">
    <property type="entry name" value="SDR_fam"/>
</dbReference>
<dbReference type="PANTHER" id="PTHR43639:SF1">
    <property type="entry name" value="SHORT-CHAIN DEHYDROGENASE_REDUCTASE FAMILY PROTEIN"/>
    <property type="match status" value="1"/>
</dbReference>
<dbReference type="Pfam" id="PF13561">
    <property type="entry name" value="adh_short_C2"/>
    <property type="match status" value="1"/>
</dbReference>
<sequence>MDIRFDDKIVVVTGAAGGFGSATARTFAEAGAHVVVSDINLDGAQAVADTLPSAEAARLDVTSPESIQEFFDVLAERHGGLDVLVNNAGGPTPKADLEDTSLEHIDWLIHLNYRSAVLASRAALPLLRGREGASIVNVGSISGRRPRTGGTVYNSAKAAVEAFTRALAAEVAPQVRVNAVSPAIAETGFVKSIYGTADLAPQDRERLVAGIPMARTTQTSDVANAIAYLASEPANFLTGVCLEVDGGRSIS</sequence>
<dbReference type="PROSITE" id="PS00061">
    <property type="entry name" value="ADH_SHORT"/>
    <property type="match status" value="1"/>
</dbReference>
<dbReference type="InterPro" id="IPR036291">
    <property type="entry name" value="NAD(P)-bd_dom_sf"/>
</dbReference>
<dbReference type="NCBIfam" id="NF005559">
    <property type="entry name" value="PRK07231.1"/>
    <property type="match status" value="1"/>
</dbReference>
<evidence type="ECO:0000313" key="4">
    <source>
        <dbReference type="Proteomes" id="UP001500752"/>
    </source>
</evidence>
<gene>
    <name evidence="3" type="ORF">GCM10023081_18320</name>
</gene>
<dbReference type="SUPFAM" id="SSF51735">
    <property type="entry name" value="NAD(P)-binding Rossmann-fold domains"/>
    <property type="match status" value="1"/>
</dbReference>
<comment type="similarity">
    <text evidence="1">Belongs to the short-chain dehydrogenases/reductases (SDR) family.</text>
</comment>
<dbReference type="EMBL" id="BAABEO010000011">
    <property type="protein sequence ID" value="GAA3680533.1"/>
    <property type="molecule type" value="Genomic_DNA"/>
</dbReference>
<protein>
    <submittedName>
        <fullName evidence="3">SDR family oxidoreductase</fullName>
    </submittedName>
</protein>
<dbReference type="CDD" id="cd05233">
    <property type="entry name" value="SDR_c"/>
    <property type="match status" value="1"/>
</dbReference>
<dbReference type="RefSeq" id="WP_345150216.1">
    <property type="nucleotide sequence ID" value="NZ_BAABEO010000011.1"/>
</dbReference>
<name>A0ABP7C5Z6_9MICC</name>
<proteinExistence type="inferred from homology"/>
<organism evidence="3 4">
    <name type="scientific">Arthrobacter ginkgonis</name>
    <dbReference type="NCBI Taxonomy" id="1630594"/>
    <lineage>
        <taxon>Bacteria</taxon>
        <taxon>Bacillati</taxon>
        <taxon>Actinomycetota</taxon>
        <taxon>Actinomycetes</taxon>
        <taxon>Micrococcales</taxon>
        <taxon>Micrococcaceae</taxon>
        <taxon>Arthrobacter</taxon>
    </lineage>
</organism>
<keyword evidence="4" id="KW-1185">Reference proteome</keyword>
<dbReference type="PRINTS" id="PR00081">
    <property type="entry name" value="GDHRDH"/>
</dbReference>
<dbReference type="InterPro" id="IPR020904">
    <property type="entry name" value="Sc_DH/Rdtase_CS"/>
</dbReference>
<evidence type="ECO:0000313" key="3">
    <source>
        <dbReference type="EMBL" id="GAA3680533.1"/>
    </source>
</evidence>
<evidence type="ECO:0000256" key="1">
    <source>
        <dbReference type="ARBA" id="ARBA00006484"/>
    </source>
</evidence>
<dbReference type="Gene3D" id="3.40.50.720">
    <property type="entry name" value="NAD(P)-binding Rossmann-like Domain"/>
    <property type="match status" value="1"/>
</dbReference>
<accession>A0ABP7C5Z6</accession>
<dbReference type="PANTHER" id="PTHR43639">
    <property type="entry name" value="OXIDOREDUCTASE, SHORT-CHAIN DEHYDROGENASE/REDUCTASE FAMILY (AFU_ORTHOLOGUE AFUA_5G02870)"/>
    <property type="match status" value="1"/>
</dbReference>
<evidence type="ECO:0000256" key="2">
    <source>
        <dbReference type="ARBA" id="ARBA00023002"/>
    </source>
</evidence>
<keyword evidence="2" id="KW-0560">Oxidoreductase</keyword>
<comment type="caution">
    <text evidence="3">The sequence shown here is derived from an EMBL/GenBank/DDBJ whole genome shotgun (WGS) entry which is preliminary data.</text>
</comment>
<dbReference type="Proteomes" id="UP001500752">
    <property type="component" value="Unassembled WGS sequence"/>
</dbReference>